<accession>A0A4U1BI88</accession>
<comment type="similarity">
    <text evidence="1">Belongs to the transferase hexapeptide repeat family.</text>
</comment>
<dbReference type="AlphaFoldDB" id="A0A4U1BI88"/>
<evidence type="ECO:0000256" key="3">
    <source>
        <dbReference type="ARBA" id="ARBA00022737"/>
    </source>
</evidence>
<organism evidence="5 6">
    <name type="scientific">Ferrimonas aestuarii</name>
    <dbReference type="NCBI Taxonomy" id="2569539"/>
    <lineage>
        <taxon>Bacteria</taxon>
        <taxon>Pseudomonadati</taxon>
        <taxon>Pseudomonadota</taxon>
        <taxon>Gammaproteobacteria</taxon>
        <taxon>Alteromonadales</taxon>
        <taxon>Ferrimonadaceae</taxon>
        <taxon>Ferrimonas</taxon>
    </lineage>
</organism>
<dbReference type="SUPFAM" id="SSF51161">
    <property type="entry name" value="Trimeric LpxA-like enzymes"/>
    <property type="match status" value="1"/>
</dbReference>
<sequence length="219" mass="23745">MSSQDKPWRNYSAEEIQAQHKQRLNFMPWLYCRLKAKQMAWAGPWQQELQQKLSALETITFGQHCFVGEPARLFAEPGRDITIGDRTHIAAEAFIHGPARIGADVGINHGCSLDGGRGGIEIGDGCRLAAGVKIYAFNHGMAANAMVHEQPVTSLGVKLGKDVWLGTNVCIRDGVNIGNHAVVGMGSVVTADVPEYAIVAGNPAKVIGDRRHKPDYHPG</sequence>
<dbReference type="GO" id="GO:0005829">
    <property type="term" value="C:cytosol"/>
    <property type="evidence" value="ECO:0007669"/>
    <property type="project" value="TreeGrafter"/>
</dbReference>
<dbReference type="PANTHER" id="PTHR23416:SF23">
    <property type="entry name" value="ACETYLTRANSFERASE C18B11.09C-RELATED"/>
    <property type="match status" value="1"/>
</dbReference>
<dbReference type="CDD" id="cd04647">
    <property type="entry name" value="LbH_MAT_like"/>
    <property type="match status" value="1"/>
</dbReference>
<evidence type="ECO:0000313" key="6">
    <source>
        <dbReference type="Proteomes" id="UP000305675"/>
    </source>
</evidence>
<dbReference type="InterPro" id="IPR001451">
    <property type="entry name" value="Hexapep"/>
</dbReference>
<dbReference type="PANTHER" id="PTHR23416">
    <property type="entry name" value="SIALIC ACID SYNTHASE-RELATED"/>
    <property type="match status" value="1"/>
</dbReference>
<evidence type="ECO:0000256" key="2">
    <source>
        <dbReference type="ARBA" id="ARBA00022679"/>
    </source>
</evidence>
<reference evidence="5 6" key="1">
    <citation type="submission" date="2019-04" db="EMBL/GenBank/DDBJ databases">
        <authorList>
            <person name="Hwang J.C."/>
        </authorList>
    </citation>
    <scope>NUCLEOTIDE SEQUENCE [LARGE SCALE GENOMIC DNA]</scope>
    <source>
        <strain evidence="5 6">IMCC35002</strain>
    </source>
</reference>
<gene>
    <name evidence="5" type="ORF">FCL42_18560</name>
</gene>
<dbReference type="EMBL" id="SWCJ01000020">
    <property type="protein sequence ID" value="TKB50820.1"/>
    <property type="molecule type" value="Genomic_DNA"/>
</dbReference>
<dbReference type="RefSeq" id="WP_136864931.1">
    <property type="nucleotide sequence ID" value="NZ_SWCJ01000020.1"/>
</dbReference>
<proteinExistence type="inferred from homology"/>
<keyword evidence="2 5" id="KW-0808">Transferase</keyword>
<keyword evidence="3" id="KW-0677">Repeat</keyword>
<name>A0A4U1BI88_9GAMM</name>
<dbReference type="Pfam" id="PF14602">
    <property type="entry name" value="Hexapep_2"/>
    <property type="match status" value="1"/>
</dbReference>
<evidence type="ECO:0000313" key="5">
    <source>
        <dbReference type="EMBL" id="TKB50820.1"/>
    </source>
</evidence>
<dbReference type="Gene3D" id="2.160.10.10">
    <property type="entry name" value="Hexapeptide repeat proteins"/>
    <property type="match status" value="1"/>
</dbReference>
<protein>
    <submittedName>
        <fullName evidence="5">Acyltransferase</fullName>
    </submittedName>
</protein>
<evidence type="ECO:0000256" key="1">
    <source>
        <dbReference type="ARBA" id="ARBA00007274"/>
    </source>
</evidence>
<dbReference type="InterPro" id="IPR051159">
    <property type="entry name" value="Hexapeptide_acetyltransf"/>
</dbReference>
<dbReference type="OrthoDB" id="9815592at2"/>
<keyword evidence="6" id="KW-1185">Reference proteome</keyword>
<dbReference type="InterPro" id="IPR018357">
    <property type="entry name" value="Hexapep_transf_CS"/>
</dbReference>
<dbReference type="Pfam" id="PF00132">
    <property type="entry name" value="Hexapep"/>
    <property type="match status" value="1"/>
</dbReference>
<dbReference type="Proteomes" id="UP000305675">
    <property type="component" value="Unassembled WGS sequence"/>
</dbReference>
<keyword evidence="4 5" id="KW-0012">Acyltransferase</keyword>
<dbReference type="GO" id="GO:0008374">
    <property type="term" value="F:O-acyltransferase activity"/>
    <property type="evidence" value="ECO:0007669"/>
    <property type="project" value="TreeGrafter"/>
</dbReference>
<evidence type="ECO:0000256" key="4">
    <source>
        <dbReference type="ARBA" id="ARBA00023315"/>
    </source>
</evidence>
<dbReference type="PROSITE" id="PS00101">
    <property type="entry name" value="HEXAPEP_TRANSFERASES"/>
    <property type="match status" value="1"/>
</dbReference>
<comment type="caution">
    <text evidence="5">The sequence shown here is derived from an EMBL/GenBank/DDBJ whole genome shotgun (WGS) entry which is preliminary data.</text>
</comment>
<dbReference type="InterPro" id="IPR011004">
    <property type="entry name" value="Trimer_LpxA-like_sf"/>
</dbReference>